<dbReference type="PANTHER" id="PTHR21599:SF0">
    <property type="entry name" value="GLYCERATE KINASE"/>
    <property type="match status" value="1"/>
</dbReference>
<dbReference type="InterPro" id="IPR004381">
    <property type="entry name" value="Glycerate_kinase"/>
</dbReference>
<dbReference type="Pfam" id="PF02595">
    <property type="entry name" value="Gly_kinase"/>
    <property type="match status" value="1"/>
</dbReference>
<sequence>MMRAPRFKVVVAPDSFKESLSAAQVAAAISEGVRLAAPHAEVHSLPMADGGEGSLDAVLAATGGERRRATVRDAIGRNCEAAWGWLGEHTAFIEMAEAAGLERITPGLRDPLRASTFGVGQLVLQALDAGARRVVLGLGGSATTDAGAGLFQALGARLFDDEGADLPPGGGALHRLAGIDLYHLDPRLADTQFEIAVDVDNPLCGERGAAAIFGPQKGASPADVDFLDSALAHFAQVCVAVSGRDETKTPGTGAAGGLGFVIKSFFQAQFRPGVELIAELARLDDALEGADLVFTGEGRMDRQTLLGKTPAGVARHARARGIPVIALAGSLGEGYEALYEAGITAAFSVAPGPVTLQQAFAEAAALLRDRARDCTRLWLAGSEPQRT</sequence>
<reference evidence="5 6" key="1">
    <citation type="submission" date="2023-08" db="EMBL/GenBank/DDBJ databases">
        <title>Alcaligenaceae gen. nov., a novel taxon isolated from the sludge of Yixing Pesticide Factory.</title>
        <authorList>
            <person name="Ruan L."/>
        </authorList>
    </citation>
    <scope>NUCLEOTIDE SEQUENCE [LARGE SCALE GENOMIC DNA]</scope>
    <source>
        <strain evidence="5 6">LG-2</strain>
    </source>
</reference>
<proteinExistence type="inferred from homology"/>
<evidence type="ECO:0000313" key="5">
    <source>
        <dbReference type="EMBL" id="MDR4125712.1"/>
    </source>
</evidence>
<evidence type="ECO:0000313" key="6">
    <source>
        <dbReference type="Proteomes" id="UP001232156"/>
    </source>
</evidence>
<comment type="caution">
    <text evidence="5">The sequence shown here is derived from an EMBL/GenBank/DDBJ whole genome shotgun (WGS) entry which is preliminary data.</text>
</comment>
<accession>A0ABU1D5R7</accession>
<dbReference type="GO" id="GO:0008887">
    <property type="term" value="F:glycerate kinase activity"/>
    <property type="evidence" value="ECO:0007669"/>
    <property type="project" value="UniProtKB-EC"/>
</dbReference>
<protein>
    <submittedName>
        <fullName evidence="5">Glycerate kinase</fullName>
        <ecNumber evidence="5">2.7.1.31</ecNumber>
    </submittedName>
</protein>
<dbReference type="InterPro" id="IPR018197">
    <property type="entry name" value="Glycerate_kinase_RE-like"/>
</dbReference>
<dbReference type="Gene3D" id="3.40.50.10350">
    <property type="entry name" value="Glycerate kinase, domain 1"/>
    <property type="match status" value="1"/>
</dbReference>
<dbReference type="EMBL" id="JAUZQE010000012">
    <property type="protein sequence ID" value="MDR4125712.1"/>
    <property type="molecule type" value="Genomic_DNA"/>
</dbReference>
<organism evidence="5 6">
    <name type="scientific">Yanghanlia caeni</name>
    <dbReference type="NCBI Taxonomy" id="3064283"/>
    <lineage>
        <taxon>Bacteria</taxon>
        <taxon>Pseudomonadati</taxon>
        <taxon>Pseudomonadota</taxon>
        <taxon>Betaproteobacteria</taxon>
        <taxon>Burkholderiales</taxon>
        <taxon>Alcaligenaceae</taxon>
        <taxon>Yanghanlia</taxon>
    </lineage>
</organism>
<dbReference type="Proteomes" id="UP001232156">
    <property type="component" value="Unassembled WGS sequence"/>
</dbReference>
<evidence type="ECO:0000256" key="1">
    <source>
        <dbReference type="ARBA" id="ARBA00006284"/>
    </source>
</evidence>
<dbReference type="EC" id="2.7.1.31" evidence="5"/>
<dbReference type="Gene3D" id="3.90.1510.10">
    <property type="entry name" value="Glycerate kinase, domain 2"/>
    <property type="match status" value="1"/>
</dbReference>
<keyword evidence="2 4" id="KW-0808">Transferase</keyword>
<dbReference type="SUPFAM" id="SSF110738">
    <property type="entry name" value="Glycerate kinase I"/>
    <property type="match status" value="1"/>
</dbReference>
<evidence type="ECO:0000256" key="2">
    <source>
        <dbReference type="ARBA" id="ARBA00022679"/>
    </source>
</evidence>
<dbReference type="InterPro" id="IPR018193">
    <property type="entry name" value="Glyc_kinase_flavodox-like_fold"/>
</dbReference>
<dbReference type="NCBIfam" id="TIGR00045">
    <property type="entry name" value="glycerate kinase"/>
    <property type="match status" value="1"/>
</dbReference>
<evidence type="ECO:0000256" key="4">
    <source>
        <dbReference type="PIRNR" id="PIRNR006078"/>
    </source>
</evidence>
<keyword evidence="6" id="KW-1185">Reference proteome</keyword>
<gene>
    <name evidence="5" type="ORF">Q8947_06900</name>
</gene>
<dbReference type="InterPro" id="IPR036129">
    <property type="entry name" value="Glycerate_kinase_sf"/>
</dbReference>
<dbReference type="RefSeq" id="WP_347286854.1">
    <property type="nucleotide sequence ID" value="NZ_JAUZQE010000012.1"/>
</dbReference>
<name>A0ABU1D5R7_9BURK</name>
<comment type="similarity">
    <text evidence="1 4">Belongs to the glycerate kinase type-1 family.</text>
</comment>
<dbReference type="PANTHER" id="PTHR21599">
    <property type="entry name" value="GLYCERATE KINASE"/>
    <property type="match status" value="1"/>
</dbReference>
<dbReference type="PIRSF" id="PIRSF006078">
    <property type="entry name" value="GlxK"/>
    <property type="match status" value="1"/>
</dbReference>
<keyword evidence="3 4" id="KW-0418">Kinase</keyword>
<evidence type="ECO:0000256" key="3">
    <source>
        <dbReference type="ARBA" id="ARBA00022777"/>
    </source>
</evidence>